<comment type="subcellular location">
    <subcellularLocation>
        <location evidence="8">Nucleus</location>
    </subcellularLocation>
</comment>
<keyword evidence="1 8" id="KW-0723">Serine/threonine-protein kinase</keyword>
<comment type="similarity">
    <text evidence="8">Belongs to the protein kinase superfamily. Ser/Thr protein kinase family. CK2 subfamily.</text>
</comment>
<protein>
    <recommendedName>
        <fullName evidence="8">Casein kinase II subunit alpha</fullName>
        <shortName evidence="8">CK II alpha</shortName>
        <ecNumber evidence="8">2.7.11.1</ecNumber>
    </recommendedName>
</protein>
<dbReference type="FunFam" id="3.30.200.20:FF:000088">
    <property type="entry name" value="Casein kinase II subunit alpha"/>
    <property type="match status" value="1"/>
</dbReference>
<organism evidence="10 11">
    <name type="scientific">Trametes cubensis</name>
    <dbReference type="NCBI Taxonomy" id="1111947"/>
    <lineage>
        <taxon>Eukaryota</taxon>
        <taxon>Fungi</taxon>
        <taxon>Dikarya</taxon>
        <taxon>Basidiomycota</taxon>
        <taxon>Agaricomycotina</taxon>
        <taxon>Agaricomycetes</taxon>
        <taxon>Polyporales</taxon>
        <taxon>Polyporaceae</taxon>
        <taxon>Trametes</taxon>
    </lineage>
</organism>
<dbReference type="GO" id="GO:0005524">
    <property type="term" value="F:ATP binding"/>
    <property type="evidence" value="ECO:0007669"/>
    <property type="project" value="UniProtKB-UniRule"/>
</dbReference>
<sequence>MARVYADVNARLGPSWYDYENMTVDWNVPDRYEIVRRLGGGRYSEVSGNSDEGHLRSRPDVVHGSRSLRRPTLQVFEGIDSSNEDSCVIKVLKPVAKKKIKREIKILRNLAGGPNVIRLMDIVHDPPSRSNSLIMEYVESTDWKELYYTLTDMEIKYYLFQLLRALDFVHSRGIIHRDVKPANIMYDRARRKLRLIDWGLAEFYHPGVELHIRVASRYFKGPELLVGYKHYDYSLDVWSVGCILAAMLFRRENFFRGRDNDDQLLKIVKVLGSDEFEHYLAKYRLYLQTYDDELLQRSVTPARPFFAPLCRLPADRRLRPVIRSYPKVPWSKFVTADNRHNASTDGIDLLDKLLRYDHAERLTAAEALAHSFFNAVRLETPSNPTECLSDSGFYSA</sequence>
<dbReference type="CDD" id="cd14132">
    <property type="entry name" value="STKc_CK2_alpha"/>
    <property type="match status" value="1"/>
</dbReference>
<dbReference type="InterPro" id="IPR011009">
    <property type="entry name" value="Kinase-like_dom_sf"/>
</dbReference>
<dbReference type="SMART" id="SM00220">
    <property type="entry name" value="S_TKc"/>
    <property type="match status" value="1"/>
</dbReference>
<gene>
    <name evidence="10" type="ORF">ONZ51_g5224</name>
</gene>
<dbReference type="GO" id="GO:0106310">
    <property type="term" value="F:protein serine kinase activity"/>
    <property type="evidence" value="ECO:0007669"/>
    <property type="project" value="UniProtKB-UniRule"/>
</dbReference>
<comment type="catalytic activity">
    <reaction evidence="7 8">
        <text>L-seryl-[protein] + ATP = O-phospho-L-seryl-[protein] + ADP + H(+)</text>
        <dbReference type="Rhea" id="RHEA:17989"/>
        <dbReference type="Rhea" id="RHEA-COMP:9863"/>
        <dbReference type="Rhea" id="RHEA-COMP:11604"/>
        <dbReference type="ChEBI" id="CHEBI:15378"/>
        <dbReference type="ChEBI" id="CHEBI:29999"/>
        <dbReference type="ChEBI" id="CHEBI:30616"/>
        <dbReference type="ChEBI" id="CHEBI:83421"/>
        <dbReference type="ChEBI" id="CHEBI:456216"/>
        <dbReference type="EC" id="2.7.11.1"/>
    </reaction>
</comment>
<dbReference type="GO" id="GO:0004674">
    <property type="term" value="F:protein serine/threonine kinase activity"/>
    <property type="evidence" value="ECO:0007669"/>
    <property type="project" value="UniProtKB-UniRule"/>
</dbReference>
<evidence type="ECO:0000256" key="4">
    <source>
        <dbReference type="ARBA" id="ARBA00022777"/>
    </source>
</evidence>
<name>A0AAD7XDV8_9APHY</name>
<feature type="domain" description="Protein kinase" evidence="9">
    <location>
        <begin position="32"/>
        <end position="373"/>
    </location>
</feature>
<dbReference type="GO" id="GO:0005730">
    <property type="term" value="C:nucleolus"/>
    <property type="evidence" value="ECO:0007669"/>
    <property type="project" value="UniProtKB-ARBA"/>
</dbReference>
<evidence type="ECO:0000256" key="1">
    <source>
        <dbReference type="ARBA" id="ARBA00022527"/>
    </source>
</evidence>
<evidence type="ECO:0000256" key="7">
    <source>
        <dbReference type="ARBA" id="ARBA00048679"/>
    </source>
</evidence>
<dbReference type="EMBL" id="JAPEVG010000109">
    <property type="protein sequence ID" value="KAJ8482650.1"/>
    <property type="molecule type" value="Genomic_DNA"/>
</dbReference>
<dbReference type="SUPFAM" id="SSF56112">
    <property type="entry name" value="Protein kinase-like (PK-like)"/>
    <property type="match status" value="1"/>
</dbReference>
<keyword evidence="5 8" id="KW-0067">ATP-binding</keyword>
<dbReference type="EC" id="2.7.11.1" evidence="8"/>
<dbReference type="Gene3D" id="3.30.200.20">
    <property type="entry name" value="Phosphorylase Kinase, domain 1"/>
    <property type="match status" value="2"/>
</dbReference>
<dbReference type="Proteomes" id="UP001215151">
    <property type="component" value="Unassembled WGS sequence"/>
</dbReference>
<keyword evidence="8" id="KW-0539">Nucleus</keyword>
<keyword evidence="11" id="KW-1185">Reference proteome</keyword>
<comment type="function">
    <text evidence="8">Catalytic subunit of a constitutively active serine/threonine-protein kinase complex that phosphorylates a large number of substrates containing acidic residues C-terminal to the phosphorylated serine or threonine.</text>
</comment>
<keyword evidence="2 8" id="KW-0808">Transferase</keyword>
<dbReference type="PROSITE" id="PS00108">
    <property type="entry name" value="PROTEIN_KINASE_ST"/>
    <property type="match status" value="1"/>
</dbReference>
<dbReference type="GO" id="GO:0051726">
    <property type="term" value="P:regulation of cell cycle"/>
    <property type="evidence" value="ECO:0007669"/>
    <property type="project" value="TreeGrafter"/>
</dbReference>
<evidence type="ECO:0000256" key="5">
    <source>
        <dbReference type="ARBA" id="ARBA00022840"/>
    </source>
</evidence>
<evidence type="ECO:0000259" key="9">
    <source>
        <dbReference type="PROSITE" id="PS50011"/>
    </source>
</evidence>
<evidence type="ECO:0000256" key="6">
    <source>
        <dbReference type="ARBA" id="ARBA00047899"/>
    </source>
</evidence>
<dbReference type="GO" id="GO:0005829">
    <property type="term" value="C:cytosol"/>
    <property type="evidence" value="ECO:0007669"/>
    <property type="project" value="TreeGrafter"/>
</dbReference>
<dbReference type="PANTHER" id="PTHR24054">
    <property type="entry name" value="CASEIN KINASE II SUBUNIT ALPHA"/>
    <property type="match status" value="1"/>
</dbReference>
<dbReference type="InterPro" id="IPR008271">
    <property type="entry name" value="Ser/Thr_kinase_AS"/>
</dbReference>
<proteinExistence type="inferred from homology"/>
<evidence type="ECO:0000256" key="8">
    <source>
        <dbReference type="RuleBase" id="RU369118"/>
    </source>
</evidence>
<dbReference type="PROSITE" id="PS50011">
    <property type="entry name" value="PROTEIN_KINASE_DOM"/>
    <property type="match status" value="1"/>
</dbReference>
<dbReference type="GO" id="GO:0006357">
    <property type="term" value="P:regulation of transcription by RNA polymerase II"/>
    <property type="evidence" value="ECO:0007669"/>
    <property type="project" value="UniProtKB-ARBA"/>
</dbReference>
<comment type="caution">
    <text evidence="10">The sequence shown here is derived from an EMBL/GenBank/DDBJ whole genome shotgun (WGS) entry which is preliminary data.</text>
</comment>
<dbReference type="AlphaFoldDB" id="A0AAD7XDV8"/>
<dbReference type="InterPro" id="IPR000719">
    <property type="entry name" value="Prot_kinase_dom"/>
</dbReference>
<dbReference type="PANTHER" id="PTHR24054:SF0">
    <property type="entry name" value="CASEIN KINASE II SUBUNIT ALPHA"/>
    <property type="match status" value="1"/>
</dbReference>
<dbReference type="GO" id="GO:0005956">
    <property type="term" value="C:protein kinase CK2 complex"/>
    <property type="evidence" value="ECO:0007669"/>
    <property type="project" value="TreeGrafter"/>
</dbReference>
<evidence type="ECO:0000313" key="10">
    <source>
        <dbReference type="EMBL" id="KAJ8482650.1"/>
    </source>
</evidence>
<comment type="catalytic activity">
    <reaction evidence="6 8">
        <text>L-threonyl-[protein] + ATP = O-phospho-L-threonyl-[protein] + ADP + H(+)</text>
        <dbReference type="Rhea" id="RHEA:46608"/>
        <dbReference type="Rhea" id="RHEA-COMP:11060"/>
        <dbReference type="Rhea" id="RHEA-COMP:11605"/>
        <dbReference type="ChEBI" id="CHEBI:15378"/>
        <dbReference type="ChEBI" id="CHEBI:30013"/>
        <dbReference type="ChEBI" id="CHEBI:30616"/>
        <dbReference type="ChEBI" id="CHEBI:61977"/>
        <dbReference type="ChEBI" id="CHEBI:456216"/>
        <dbReference type="EC" id="2.7.11.1"/>
    </reaction>
</comment>
<dbReference type="InterPro" id="IPR045216">
    <property type="entry name" value="CK2_alpha"/>
</dbReference>
<keyword evidence="4 8" id="KW-0418">Kinase</keyword>
<dbReference type="Gene3D" id="1.10.510.10">
    <property type="entry name" value="Transferase(Phosphotransferase) domain 1"/>
    <property type="match status" value="2"/>
</dbReference>
<evidence type="ECO:0000256" key="3">
    <source>
        <dbReference type="ARBA" id="ARBA00022741"/>
    </source>
</evidence>
<evidence type="ECO:0000256" key="2">
    <source>
        <dbReference type="ARBA" id="ARBA00022679"/>
    </source>
</evidence>
<comment type="subunit">
    <text evidence="8">Heterotetramer.</text>
</comment>
<dbReference type="Pfam" id="PF00069">
    <property type="entry name" value="Pkinase"/>
    <property type="match status" value="1"/>
</dbReference>
<dbReference type="FunFam" id="1.10.510.10:FF:000459">
    <property type="entry name" value="Casein kinase II subunit alpha"/>
    <property type="match status" value="1"/>
</dbReference>
<evidence type="ECO:0000313" key="11">
    <source>
        <dbReference type="Proteomes" id="UP001215151"/>
    </source>
</evidence>
<keyword evidence="3 8" id="KW-0547">Nucleotide-binding</keyword>
<reference evidence="10" key="1">
    <citation type="submission" date="2022-11" db="EMBL/GenBank/DDBJ databases">
        <title>Genome Sequence of Cubamyces cubensis.</title>
        <authorList>
            <person name="Buettner E."/>
        </authorList>
    </citation>
    <scope>NUCLEOTIDE SEQUENCE</scope>
    <source>
        <strain evidence="10">MPL-01</strain>
    </source>
</reference>
<accession>A0AAD7XDV8</accession>